<organism evidence="1 2">
    <name type="scientific">Clavelina lepadiformis</name>
    <name type="common">Light-bulb sea squirt</name>
    <name type="synonym">Ascidia lepadiformis</name>
    <dbReference type="NCBI Taxonomy" id="159417"/>
    <lineage>
        <taxon>Eukaryota</taxon>
        <taxon>Metazoa</taxon>
        <taxon>Chordata</taxon>
        <taxon>Tunicata</taxon>
        <taxon>Ascidiacea</taxon>
        <taxon>Aplousobranchia</taxon>
        <taxon>Clavelinidae</taxon>
        <taxon>Clavelina</taxon>
    </lineage>
</organism>
<sequence length="97" mass="11031">MIGLQGIAIVQKCSDEVEMRNYTESLFLVEPLDKCDIEDPDLEGEVMCEKTRCLYNLDRFQEALQFIGRVNAEVSHLNLSDSDISRSVCSHQFSVSK</sequence>
<dbReference type="Proteomes" id="UP001642483">
    <property type="component" value="Unassembled WGS sequence"/>
</dbReference>
<evidence type="ECO:0000313" key="2">
    <source>
        <dbReference type="Proteomes" id="UP001642483"/>
    </source>
</evidence>
<name>A0ABP0EZY1_CLALP</name>
<comment type="caution">
    <text evidence="1">The sequence shown here is derived from an EMBL/GenBank/DDBJ whole genome shotgun (WGS) entry which is preliminary data.</text>
</comment>
<proteinExistence type="predicted"/>
<protein>
    <submittedName>
        <fullName evidence="1">Uncharacterized protein</fullName>
    </submittedName>
</protein>
<reference evidence="1 2" key="1">
    <citation type="submission" date="2024-02" db="EMBL/GenBank/DDBJ databases">
        <authorList>
            <person name="Daric V."/>
            <person name="Darras S."/>
        </authorList>
    </citation>
    <scope>NUCLEOTIDE SEQUENCE [LARGE SCALE GENOMIC DNA]</scope>
</reference>
<gene>
    <name evidence="1" type="ORF">CVLEPA_LOCUS2822</name>
</gene>
<keyword evidence="2" id="KW-1185">Reference proteome</keyword>
<evidence type="ECO:0000313" key="1">
    <source>
        <dbReference type="EMBL" id="CAK8673034.1"/>
    </source>
</evidence>
<accession>A0ABP0EZY1</accession>
<dbReference type="EMBL" id="CAWYQH010000002">
    <property type="protein sequence ID" value="CAK8673034.1"/>
    <property type="molecule type" value="Genomic_DNA"/>
</dbReference>